<proteinExistence type="predicted"/>
<dbReference type="AlphaFoldDB" id="A0AA39UPT7"/>
<accession>A0AA39UPT7</accession>
<name>A0AA39UPT7_9AGAR</name>
<comment type="caution">
    <text evidence="1">The sequence shown here is derived from an EMBL/GenBank/DDBJ whole genome shotgun (WGS) entry which is preliminary data.</text>
</comment>
<protein>
    <submittedName>
        <fullName evidence="1">Uncharacterized protein</fullName>
    </submittedName>
</protein>
<evidence type="ECO:0000313" key="1">
    <source>
        <dbReference type="EMBL" id="KAK0492134.1"/>
    </source>
</evidence>
<organism evidence="1 2">
    <name type="scientific">Armillaria luteobubalina</name>
    <dbReference type="NCBI Taxonomy" id="153913"/>
    <lineage>
        <taxon>Eukaryota</taxon>
        <taxon>Fungi</taxon>
        <taxon>Dikarya</taxon>
        <taxon>Basidiomycota</taxon>
        <taxon>Agaricomycotina</taxon>
        <taxon>Agaricomycetes</taxon>
        <taxon>Agaricomycetidae</taxon>
        <taxon>Agaricales</taxon>
        <taxon>Marasmiineae</taxon>
        <taxon>Physalacriaceae</taxon>
        <taxon>Armillaria</taxon>
    </lineage>
</organism>
<reference evidence="1" key="1">
    <citation type="submission" date="2023-06" db="EMBL/GenBank/DDBJ databases">
        <authorList>
            <consortium name="Lawrence Berkeley National Laboratory"/>
            <person name="Ahrendt S."/>
            <person name="Sahu N."/>
            <person name="Indic B."/>
            <person name="Wong-Bajracharya J."/>
            <person name="Merenyi Z."/>
            <person name="Ke H.-M."/>
            <person name="Monk M."/>
            <person name="Kocsube S."/>
            <person name="Drula E."/>
            <person name="Lipzen A."/>
            <person name="Balint B."/>
            <person name="Henrissat B."/>
            <person name="Andreopoulos B."/>
            <person name="Martin F.M."/>
            <person name="Harder C.B."/>
            <person name="Rigling D."/>
            <person name="Ford K.L."/>
            <person name="Foster G.D."/>
            <person name="Pangilinan J."/>
            <person name="Papanicolaou A."/>
            <person name="Barry K."/>
            <person name="LaButti K."/>
            <person name="Viragh M."/>
            <person name="Koriabine M."/>
            <person name="Yan M."/>
            <person name="Riley R."/>
            <person name="Champramary S."/>
            <person name="Plett K.L."/>
            <person name="Tsai I.J."/>
            <person name="Slot J."/>
            <person name="Sipos G."/>
            <person name="Plett J."/>
            <person name="Nagy L.G."/>
            <person name="Grigoriev I.V."/>
        </authorList>
    </citation>
    <scope>NUCLEOTIDE SEQUENCE</scope>
    <source>
        <strain evidence="1">HWK02</strain>
    </source>
</reference>
<keyword evidence="2" id="KW-1185">Reference proteome</keyword>
<dbReference type="EMBL" id="JAUEPU010000031">
    <property type="protein sequence ID" value="KAK0492134.1"/>
    <property type="molecule type" value="Genomic_DNA"/>
</dbReference>
<dbReference type="Proteomes" id="UP001175228">
    <property type="component" value="Unassembled WGS sequence"/>
</dbReference>
<gene>
    <name evidence="1" type="ORF">EDD18DRAFT_1358166</name>
</gene>
<sequence>MHLQLAREDAQDELADLDGDQLFITSPKDMVAQGVQIEALQHKIARINKELGQHSTDLQ</sequence>
<evidence type="ECO:0000313" key="2">
    <source>
        <dbReference type="Proteomes" id="UP001175228"/>
    </source>
</evidence>